<dbReference type="PANTHER" id="PTHR42711:SF5">
    <property type="entry name" value="ABC TRANSPORTER ATP-BINDING PROTEIN NATA"/>
    <property type="match status" value="1"/>
</dbReference>
<proteinExistence type="inferred from homology"/>
<keyword evidence="4 6" id="KW-0067">ATP-binding</keyword>
<evidence type="ECO:0000256" key="1">
    <source>
        <dbReference type="ARBA" id="ARBA00005417"/>
    </source>
</evidence>
<dbReference type="Gene3D" id="3.40.50.300">
    <property type="entry name" value="P-loop containing nucleotide triphosphate hydrolases"/>
    <property type="match status" value="1"/>
</dbReference>
<dbReference type="InterPro" id="IPR027417">
    <property type="entry name" value="P-loop_NTPase"/>
</dbReference>
<evidence type="ECO:0000313" key="6">
    <source>
        <dbReference type="EMBL" id="OOL81479.1"/>
    </source>
</evidence>
<dbReference type="GO" id="GO:0016887">
    <property type="term" value="F:ATP hydrolysis activity"/>
    <property type="evidence" value="ECO:0007669"/>
    <property type="project" value="InterPro"/>
</dbReference>
<evidence type="ECO:0000256" key="3">
    <source>
        <dbReference type="ARBA" id="ARBA00022741"/>
    </source>
</evidence>
<dbReference type="Proteomes" id="UP000190409">
    <property type="component" value="Unassembled WGS sequence"/>
</dbReference>
<evidence type="ECO:0000259" key="5">
    <source>
        <dbReference type="PROSITE" id="PS50893"/>
    </source>
</evidence>
<keyword evidence="3" id="KW-0547">Nucleotide-binding</keyword>
<dbReference type="SUPFAM" id="SSF52540">
    <property type="entry name" value="P-loop containing nucleoside triphosphate hydrolases"/>
    <property type="match status" value="1"/>
</dbReference>
<dbReference type="InterPro" id="IPR003593">
    <property type="entry name" value="AAA+_ATPase"/>
</dbReference>
<comment type="caution">
    <text evidence="6">The sequence shown here is derived from an EMBL/GenBank/DDBJ whole genome shotgun (WGS) entry which is preliminary data.</text>
</comment>
<dbReference type="PROSITE" id="PS50893">
    <property type="entry name" value="ABC_TRANSPORTER_2"/>
    <property type="match status" value="1"/>
</dbReference>
<protein>
    <submittedName>
        <fullName evidence="6">ABC transporter ATP-binding protein</fullName>
    </submittedName>
</protein>
<reference evidence="6 7" key="1">
    <citation type="submission" date="2017-01" db="EMBL/GenBank/DDBJ databases">
        <title>Complete Genome Sequence of Dolosigranulum pigrum isolated from a Patient with interstitial lung disease.</title>
        <authorList>
            <person name="Mukhopadhyay R."/>
            <person name="Joaquin J."/>
            <person name="Hogue R."/>
            <person name="Fitzgerald S."/>
            <person name="Jospin G."/>
            <person name="Eisen J.A."/>
            <person name="Chaturvedi V."/>
        </authorList>
    </citation>
    <scope>NUCLEOTIDE SEQUENCE [LARGE SCALE GENOMIC DNA]</scope>
    <source>
        <strain evidence="6 7">15S00348</strain>
    </source>
</reference>
<dbReference type="InterPro" id="IPR050763">
    <property type="entry name" value="ABC_transporter_ATP-binding"/>
</dbReference>
<keyword evidence="2" id="KW-0813">Transport</keyword>
<dbReference type="PANTHER" id="PTHR42711">
    <property type="entry name" value="ABC TRANSPORTER ATP-BINDING PROTEIN"/>
    <property type="match status" value="1"/>
</dbReference>
<dbReference type="SMART" id="SM00382">
    <property type="entry name" value="AAA"/>
    <property type="match status" value="1"/>
</dbReference>
<dbReference type="PROSITE" id="PS00211">
    <property type="entry name" value="ABC_TRANSPORTER_1"/>
    <property type="match status" value="1"/>
</dbReference>
<comment type="similarity">
    <text evidence="1">Belongs to the ABC transporter superfamily.</text>
</comment>
<gene>
    <name evidence="6" type="ORF">BWX42_06890</name>
</gene>
<feature type="domain" description="ABC transporter" evidence="5">
    <location>
        <begin position="2"/>
        <end position="243"/>
    </location>
</feature>
<sequence>MIILENVNKQYTIKSGFIHKNIQTVDALKHINLTIDKGETIGLIGLNGAGKSTLLKLILGILTPNDGSVKLFGKTPVDHRKLLMKDVGVVFGQRPQLRWDVSPKDAYDLNKEIYKIDTEQYQKNLHYYADKLRVKDFWDRPVRTLSLGQKMRADLLAALLHNPSLLILDEPTIGMDVVSRNVMLELIKELKQQVTILFTSHNLSDVYELCDRFVILNHGQVVIDEKKSVISQRIGFVSIQVTIAESTLNFEPANFSITKANDYEYKIEDIPKEQLKEVLNDLYERNTIEELSIQNNNLEAILNQLEGANV</sequence>
<evidence type="ECO:0000256" key="2">
    <source>
        <dbReference type="ARBA" id="ARBA00022448"/>
    </source>
</evidence>
<evidence type="ECO:0000313" key="7">
    <source>
        <dbReference type="Proteomes" id="UP000190409"/>
    </source>
</evidence>
<dbReference type="Pfam" id="PF00005">
    <property type="entry name" value="ABC_tran"/>
    <property type="match status" value="1"/>
</dbReference>
<dbReference type="EMBL" id="MUYF01000003">
    <property type="protein sequence ID" value="OOL81479.1"/>
    <property type="molecule type" value="Genomic_DNA"/>
</dbReference>
<organism evidence="6 7">
    <name type="scientific">Dolosigranulum pigrum</name>
    <dbReference type="NCBI Taxonomy" id="29394"/>
    <lineage>
        <taxon>Bacteria</taxon>
        <taxon>Bacillati</taxon>
        <taxon>Bacillota</taxon>
        <taxon>Bacilli</taxon>
        <taxon>Lactobacillales</taxon>
        <taxon>Carnobacteriaceae</taxon>
        <taxon>Dolosigranulum</taxon>
    </lineage>
</organism>
<dbReference type="InterPro" id="IPR003439">
    <property type="entry name" value="ABC_transporter-like_ATP-bd"/>
</dbReference>
<name>A0A1S8KP10_9LACT</name>
<dbReference type="AlphaFoldDB" id="A0A1S8KP10"/>
<accession>A0A1S8KP10</accession>
<dbReference type="GO" id="GO:0005524">
    <property type="term" value="F:ATP binding"/>
    <property type="evidence" value="ECO:0007669"/>
    <property type="project" value="UniProtKB-KW"/>
</dbReference>
<dbReference type="InterPro" id="IPR017871">
    <property type="entry name" value="ABC_transporter-like_CS"/>
</dbReference>
<evidence type="ECO:0000256" key="4">
    <source>
        <dbReference type="ARBA" id="ARBA00022840"/>
    </source>
</evidence>